<evidence type="ECO:0000256" key="1">
    <source>
        <dbReference type="ARBA" id="ARBA00009533"/>
    </source>
</evidence>
<reference evidence="3" key="1">
    <citation type="submission" date="2020-06" db="EMBL/GenBank/DDBJ databases">
        <authorList>
            <person name="Li T."/>
            <person name="Hu X."/>
            <person name="Zhang T."/>
            <person name="Song X."/>
            <person name="Zhang H."/>
            <person name="Dai N."/>
            <person name="Sheng W."/>
            <person name="Hou X."/>
            <person name="Wei L."/>
        </authorList>
    </citation>
    <scope>NUCLEOTIDE SEQUENCE</scope>
    <source>
        <strain evidence="3">G02</strain>
        <tissue evidence="3">Leaf</tissue>
    </source>
</reference>
<reference evidence="3" key="2">
    <citation type="journal article" date="2024" name="Plant">
        <title>Genomic evolution and insights into agronomic trait innovations of Sesamum species.</title>
        <authorList>
            <person name="Miao H."/>
            <person name="Wang L."/>
            <person name="Qu L."/>
            <person name="Liu H."/>
            <person name="Sun Y."/>
            <person name="Le M."/>
            <person name="Wang Q."/>
            <person name="Wei S."/>
            <person name="Zheng Y."/>
            <person name="Lin W."/>
            <person name="Duan Y."/>
            <person name="Cao H."/>
            <person name="Xiong S."/>
            <person name="Wang X."/>
            <person name="Wei L."/>
            <person name="Li C."/>
            <person name="Ma Q."/>
            <person name="Ju M."/>
            <person name="Zhao R."/>
            <person name="Li G."/>
            <person name="Mu C."/>
            <person name="Tian Q."/>
            <person name="Mei H."/>
            <person name="Zhang T."/>
            <person name="Gao T."/>
            <person name="Zhang H."/>
        </authorList>
    </citation>
    <scope>NUCLEOTIDE SEQUENCE</scope>
    <source>
        <strain evidence="3">G02</strain>
    </source>
</reference>
<dbReference type="EMBL" id="JACGWJ010000022">
    <property type="protein sequence ID" value="KAL0330192.1"/>
    <property type="molecule type" value="Genomic_DNA"/>
</dbReference>
<organism evidence="3">
    <name type="scientific">Sesamum radiatum</name>
    <name type="common">Black benniseed</name>
    <dbReference type="NCBI Taxonomy" id="300843"/>
    <lineage>
        <taxon>Eukaryota</taxon>
        <taxon>Viridiplantae</taxon>
        <taxon>Streptophyta</taxon>
        <taxon>Embryophyta</taxon>
        <taxon>Tracheophyta</taxon>
        <taxon>Spermatophyta</taxon>
        <taxon>Magnoliopsida</taxon>
        <taxon>eudicotyledons</taxon>
        <taxon>Gunneridae</taxon>
        <taxon>Pentapetalae</taxon>
        <taxon>asterids</taxon>
        <taxon>lamiids</taxon>
        <taxon>Lamiales</taxon>
        <taxon>Pedaliaceae</taxon>
        <taxon>Sesamum</taxon>
    </lineage>
</organism>
<proteinExistence type="inferred from homology"/>
<evidence type="ECO:0000256" key="2">
    <source>
        <dbReference type="ARBA" id="ARBA00022793"/>
    </source>
</evidence>
<comment type="similarity">
    <text evidence="1">Belongs to the group II decarboxylase family.</text>
</comment>
<gene>
    <name evidence="3" type="ORF">Sradi_5005900</name>
</gene>
<keyword evidence="2" id="KW-0456">Lyase</keyword>
<protein>
    <submittedName>
        <fullName evidence="3">Serine decarboxylase 1</fullName>
    </submittedName>
</protein>
<comment type="caution">
    <text evidence="3">The sequence shown here is derived from an EMBL/GenBank/DDBJ whole genome shotgun (WGS) entry which is preliminary data.</text>
</comment>
<dbReference type="InterPro" id="IPR051151">
    <property type="entry name" value="Group_II_Decarboxylase"/>
</dbReference>
<dbReference type="GO" id="GO:0016831">
    <property type="term" value="F:carboxy-lyase activity"/>
    <property type="evidence" value="ECO:0007669"/>
    <property type="project" value="UniProtKB-KW"/>
</dbReference>
<keyword evidence="2" id="KW-0210">Decarboxylase</keyword>
<dbReference type="AlphaFoldDB" id="A0AAW2MI48"/>
<dbReference type="PANTHER" id="PTHR46101:SF9">
    <property type="entry name" value="HISTIDINE DECARBOXYLASE"/>
    <property type="match status" value="1"/>
</dbReference>
<evidence type="ECO:0000313" key="3">
    <source>
        <dbReference type="EMBL" id="KAL0330192.1"/>
    </source>
</evidence>
<accession>A0AAW2MI48</accession>
<sequence>MKTSGIVLNNMAPHFPVNKFSTNVQEPSSDYDRQAVMIPNQIDMGQLEEDFAVVEPKDEESAVERLHHLTKIVTEFQDHLRERATNHLGYPGNHNCSHYLGLSRLLQFNINNAGDPFKESDHGLHSKKFEVGVLDWFAQLWESTRTNTGAMSPTVGQKPISIQFCWDSLTVIQ</sequence>
<dbReference type="PANTHER" id="PTHR46101">
    <property type="match status" value="1"/>
</dbReference>
<name>A0AAW2MI48_SESRA</name>